<gene>
    <name evidence="7" type="ORF">LSH36_685g01018</name>
</gene>
<evidence type="ECO:0000256" key="2">
    <source>
        <dbReference type="ARBA" id="ARBA00005635"/>
    </source>
</evidence>
<protein>
    <recommendedName>
        <fullName evidence="9">Mediator of RNA polymerase II transcription subunit 17</fullName>
    </recommendedName>
</protein>
<comment type="similarity">
    <text evidence="2">Belongs to the Mediator complex subunit 17 family.</text>
</comment>
<dbReference type="PANTHER" id="PTHR13114:SF7">
    <property type="entry name" value="MEDIATOR OF RNA POLYMERASE II TRANSCRIPTION SUBUNIT 17"/>
    <property type="match status" value="1"/>
</dbReference>
<keyword evidence="5" id="KW-0539">Nucleus</keyword>
<feature type="compositionally biased region" description="Basic and acidic residues" evidence="6">
    <location>
        <begin position="56"/>
        <end position="66"/>
    </location>
</feature>
<organism evidence="7 8">
    <name type="scientific">Paralvinella palmiformis</name>
    <dbReference type="NCBI Taxonomy" id="53620"/>
    <lineage>
        <taxon>Eukaryota</taxon>
        <taxon>Metazoa</taxon>
        <taxon>Spiralia</taxon>
        <taxon>Lophotrochozoa</taxon>
        <taxon>Annelida</taxon>
        <taxon>Polychaeta</taxon>
        <taxon>Sedentaria</taxon>
        <taxon>Canalipalpata</taxon>
        <taxon>Terebellida</taxon>
        <taxon>Terebelliformia</taxon>
        <taxon>Alvinellidae</taxon>
        <taxon>Paralvinella</taxon>
    </lineage>
</organism>
<evidence type="ECO:0000313" key="8">
    <source>
        <dbReference type="Proteomes" id="UP001208570"/>
    </source>
</evidence>
<comment type="caution">
    <text evidence="7">The sequence shown here is derived from an EMBL/GenBank/DDBJ whole genome shotgun (WGS) entry which is preliminary data.</text>
</comment>
<evidence type="ECO:0000256" key="6">
    <source>
        <dbReference type="SAM" id="MobiDB-lite"/>
    </source>
</evidence>
<keyword evidence="4" id="KW-0804">Transcription</keyword>
<feature type="region of interest" description="Disordered" evidence="6">
    <location>
        <begin position="56"/>
        <end position="78"/>
    </location>
</feature>
<evidence type="ECO:0000313" key="7">
    <source>
        <dbReference type="EMBL" id="KAK2145398.1"/>
    </source>
</evidence>
<dbReference type="GO" id="GO:0016592">
    <property type="term" value="C:mediator complex"/>
    <property type="evidence" value="ECO:0007669"/>
    <property type="project" value="InterPro"/>
</dbReference>
<comment type="subcellular location">
    <subcellularLocation>
        <location evidence="1">Nucleus</location>
    </subcellularLocation>
</comment>
<reference evidence="7" key="1">
    <citation type="journal article" date="2023" name="Mol. Biol. Evol.">
        <title>Third-Generation Sequencing Reveals the Adaptive Role of the Epigenome in Three Deep-Sea Polychaetes.</title>
        <authorList>
            <person name="Perez M."/>
            <person name="Aroh O."/>
            <person name="Sun Y."/>
            <person name="Lan Y."/>
            <person name="Juniper S.K."/>
            <person name="Young C.R."/>
            <person name="Angers B."/>
            <person name="Qian P.Y."/>
        </authorList>
    </citation>
    <scope>NUCLEOTIDE SEQUENCE</scope>
    <source>
        <strain evidence="7">P08H-3</strain>
    </source>
</reference>
<dbReference type="InterPro" id="IPR019313">
    <property type="entry name" value="Mediator_Med17"/>
</dbReference>
<dbReference type="Proteomes" id="UP001208570">
    <property type="component" value="Unassembled WGS sequence"/>
</dbReference>
<dbReference type="PANTHER" id="PTHR13114">
    <property type="entry name" value="MEDIATOR OF RNA POLYMERASE II TRANSCRIPTION SUBUNIT 17"/>
    <property type="match status" value="1"/>
</dbReference>
<dbReference type="GO" id="GO:0003712">
    <property type="term" value="F:transcription coregulator activity"/>
    <property type="evidence" value="ECO:0007669"/>
    <property type="project" value="InterPro"/>
</dbReference>
<evidence type="ECO:0000256" key="4">
    <source>
        <dbReference type="ARBA" id="ARBA00023163"/>
    </source>
</evidence>
<dbReference type="EMBL" id="JAODUP010000684">
    <property type="protein sequence ID" value="KAK2145398.1"/>
    <property type="molecule type" value="Genomic_DNA"/>
</dbReference>
<name>A0AAD9J307_9ANNE</name>
<proteinExistence type="inferred from homology"/>
<accession>A0AAD9J307</accession>
<keyword evidence="8" id="KW-1185">Reference proteome</keyword>
<dbReference type="AlphaFoldDB" id="A0AAD9J307"/>
<keyword evidence="3" id="KW-0805">Transcription regulation</keyword>
<evidence type="ECO:0008006" key="9">
    <source>
        <dbReference type="Google" id="ProtNLM"/>
    </source>
</evidence>
<evidence type="ECO:0000256" key="1">
    <source>
        <dbReference type="ARBA" id="ARBA00004123"/>
    </source>
</evidence>
<sequence length="646" mass="71460">MAAMPNSSVDVSVEALGEYQIQEVTLDGQEIYTQPLSMSENLTKLAHKIDFLKEESEEKGKATSEVEKEEEEEKPTPAAFQASLWPWDSVRNKLKAALTEMSVLLDVLNIGREKRYMILDPVNQDSPESKTGMYVVAKKKALQSAASILSAGSDRLKKSQEQMSKRTTPDFHNDLFKLRQKWRLKKVGSNILGDLSYKSAGSRFWQNGTFEVTKSETEYPEPSVNQSPPKHPIHKSALQVTVPSELHGVAYIQVVIKCISDGTNLVTADIDLPSANASIPPDYLWYKKLEQAQNVLFCKEVFAQLAKEAVQSQSPIPHIVVGNQILSHLFPGIQLSIALCHSTGKEKKQGVLPLPSPAKTDQNYVLEHSLHQLLTQVHYRNSYHPMPHPVTALLGMSKRRRLAGPQAYTRSELLDLGHSENLLEKVIKQARHIVIRYRAMSVIDELAQLVQDPQIAAHCSPLSSATEAMIRVCITSLGFEIVRTSFLLHITVDNMRAVCIDDRVIDMSCETQELKDFILGQVAQHHITTVQKLSKIMGWSMLSCASHVGVGEMEGVGTAQAILIASPSGDKVLSIKSGPASGIRVCLQKPRGADSLEYPGSVVTAQKWVNAGGPFHEVHLDKMEGKNFVNKIELLMACLVGEVDAR</sequence>
<evidence type="ECO:0000256" key="5">
    <source>
        <dbReference type="ARBA" id="ARBA00023242"/>
    </source>
</evidence>
<dbReference type="GO" id="GO:0070847">
    <property type="term" value="C:core mediator complex"/>
    <property type="evidence" value="ECO:0007669"/>
    <property type="project" value="TreeGrafter"/>
</dbReference>
<evidence type="ECO:0000256" key="3">
    <source>
        <dbReference type="ARBA" id="ARBA00023015"/>
    </source>
</evidence>
<dbReference type="GO" id="GO:0006357">
    <property type="term" value="P:regulation of transcription by RNA polymerase II"/>
    <property type="evidence" value="ECO:0007669"/>
    <property type="project" value="InterPro"/>
</dbReference>